<comment type="similarity">
    <text evidence="2">Belongs to the cytidine and deoxycytidylate deaminase family.</text>
</comment>
<dbReference type="PANTHER" id="PTHR11644">
    <property type="entry name" value="CYTIDINE DEAMINASE"/>
    <property type="match status" value="1"/>
</dbReference>
<evidence type="ECO:0000256" key="2">
    <source>
        <dbReference type="ARBA" id="ARBA00006576"/>
    </source>
</evidence>
<dbReference type="Proteomes" id="UP000092124">
    <property type="component" value="Unassembled WGS sequence"/>
</dbReference>
<dbReference type="CDD" id="cd01283">
    <property type="entry name" value="cytidine_deaminase"/>
    <property type="match status" value="1"/>
</dbReference>
<evidence type="ECO:0000313" key="5">
    <source>
        <dbReference type="Proteomes" id="UP000092124"/>
    </source>
</evidence>
<dbReference type="GO" id="GO:0004126">
    <property type="term" value="F:cytidine deaminase activity"/>
    <property type="evidence" value="ECO:0007669"/>
    <property type="project" value="TreeGrafter"/>
</dbReference>
<comment type="caution">
    <text evidence="4">The sequence shown here is derived from an EMBL/GenBank/DDBJ whole genome shotgun (WGS) entry which is preliminary data.</text>
</comment>
<reference evidence="4 5" key="1">
    <citation type="submission" date="2016-06" db="EMBL/GenBank/DDBJ databases">
        <title>The Draft Genome Sequence and Annotation of the Desert Woodrat Neotoma lepida.</title>
        <authorList>
            <person name="Campbell M."/>
            <person name="Oakeson K.F."/>
            <person name="Yandell M."/>
            <person name="Halpert J.R."/>
            <person name="Dearing D."/>
        </authorList>
    </citation>
    <scope>NUCLEOTIDE SEQUENCE [LARGE SCALE GENOMIC DNA]</scope>
    <source>
        <strain evidence="4">417</strain>
        <tissue evidence="4">Liver</tissue>
    </source>
</reference>
<sequence>MDQERPSCAVEPEHVQRLLLSCREAKKSAYCPYSRFPVGAALLTADGRIFSGKGWRRGPLPDNLDGAQVHVERRATEDAPPVFMEGQVKIGCNIENACYPLGVCAERTAIQKAISEGYKEFRAIAISRAGRPGVTLAQQSFCPYNKYDTIPQDVCPGIRLHAVLGPDLSEAAKASPKKDT</sequence>
<evidence type="ECO:0000259" key="3">
    <source>
        <dbReference type="PROSITE" id="PS51747"/>
    </source>
</evidence>
<dbReference type="InterPro" id="IPR016193">
    <property type="entry name" value="Cytidine_deaminase-like"/>
</dbReference>
<dbReference type="GO" id="GO:0072527">
    <property type="term" value="P:pyrimidine-containing compound metabolic process"/>
    <property type="evidence" value="ECO:0007669"/>
    <property type="project" value="UniProtKB-ARBA"/>
</dbReference>
<evidence type="ECO:0000313" key="4">
    <source>
        <dbReference type="EMBL" id="OBS68867.1"/>
    </source>
</evidence>
<dbReference type="AlphaFoldDB" id="A0A1A6GU56"/>
<dbReference type="GO" id="GO:0055086">
    <property type="term" value="P:nucleobase-containing small molecule metabolic process"/>
    <property type="evidence" value="ECO:0007669"/>
    <property type="project" value="UniProtKB-ARBA"/>
</dbReference>
<gene>
    <name evidence="4" type="ORF">A6R68_02582</name>
</gene>
<accession>A0A1A6GU56</accession>
<comment type="cofactor">
    <cofactor evidence="1">
        <name>Zn(2+)</name>
        <dbReference type="ChEBI" id="CHEBI:29105"/>
    </cofactor>
</comment>
<evidence type="ECO:0000256" key="1">
    <source>
        <dbReference type="ARBA" id="ARBA00001947"/>
    </source>
</evidence>
<dbReference type="GO" id="GO:0008270">
    <property type="term" value="F:zinc ion binding"/>
    <property type="evidence" value="ECO:0007669"/>
    <property type="project" value="TreeGrafter"/>
</dbReference>
<keyword evidence="5" id="KW-1185">Reference proteome</keyword>
<proteinExistence type="inferred from homology"/>
<dbReference type="Gene3D" id="3.40.140.10">
    <property type="entry name" value="Cytidine Deaminase, domain 2"/>
    <property type="match status" value="1"/>
</dbReference>
<dbReference type="SUPFAM" id="SSF53927">
    <property type="entry name" value="Cytidine deaminase-like"/>
    <property type="match status" value="1"/>
</dbReference>
<feature type="domain" description="CMP/dCMP-type deaminase" evidence="3">
    <location>
        <begin position="13"/>
        <end position="180"/>
    </location>
</feature>
<dbReference type="InterPro" id="IPR050202">
    <property type="entry name" value="Cyt/Deoxycyt_deaminase"/>
</dbReference>
<protein>
    <recommendedName>
        <fullName evidence="3">CMP/dCMP-type deaminase domain-containing protein</fullName>
    </recommendedName>
</protein>
<name>A0A1A6GU56_NEOLE</name>
<dbReference type="GO" id="GO:0005829">
    <property type="term" value="C:cytosol"/>
    <property type="evidence" value="ECO:0007669"/>
    <property type="project" value="TreeGrafter"/>
</dbReference>
<organism evidence="4 5">
    <name type="scientific">Neotoma lepida</name>
    <name type="common">Desert woodrat</name>
    <dbReference type="NCBI Taxonomy" id="56216"/>
    <lineage>
        <taxon>Eukaryota</taxon>
        <taxon>Metazoa</taxon>
        <taxon>Chordata</taxon>
        <taxon>Craniata</taxon>
        <taxon>Vertebrata</taxon>
        <taxon>Euteleostomi</taxon>
        <taxon>Mammalia</taxon>
        <taxon>Eutheria</taxon>
        <taxon>Euarchontoglires</taxon>
        <taxon>Glires</taxon>
        <taxon>Rodentia</taxon>
        <taxon>Myomorpha</taxon>
        <taxon>Muroidea</taxon>
        <taxon>Cricetidae</taxon>
        <taxon>Neotominae</taxon>
        <taxon>Neotoma</taxon>
    </lineage>
</organism>
<dbReference type="EMBL" id="LZPO01075859">
    <property type="protein sequence ID" value="OBS68867.1"/>
    <property type="molecule type" value="Genomic_DNA"/>
</dbReference>
<dbReference type="InterPro" id="IPR002125">
    <property type="entry name" value="CMP_dCMP_dom"/>
</dbReference>
<dbReference type="OrthoDB" id="414540at2759"/>
<dbReference type="STRING" id="56216.A0A1A6GU56"/>
<dbReference type="PANTHER" id="PTHR11644:SF2">
    <property type="entry name" value="CYTIDINE DEAMINASE"/>
    <property type="match status" value="1"/>
</dbReference>
<dbReference type="PROSITE" id="PS51747">
    <property type="entry name" value="CYT_DCMP_DEAMINASES_2"/>
    <property type="match status" value="1"/>
</dbReference>